<comment type="caution">
    <text evidence="19">The sequence shown here is derived from an EMBL/GenBank/DDBJ whole genome shotgun (WGS) entry which is preliminary data.</text>
</comment>
<evidence type="ECO:0000256" key="15">
    <source>
        <dbReference type="ARBA" id="ARBA00030679"/>
    </source>
</evidence>
<dbReference type="GO" id="GO:0046872">
    <property type="term" value="F:metal ion binding"/>
    <property type="evidence" value="ECO:0007669"/>
    <property type="project" value="UniProtKB-KW"/>
</dbReference>
<dbReference type="GO" id="GO:0016020">
    <property type="term" value="C:membrane"/>
    <property type="evidence" value="ECO:0007669"/>
    <property type="project" value="InterPro"/>
</dbReference>
<evidence type="ECO:0000256" key="16">
    <source>
        <dbReference type="ARBA" id="ARBA00034066"/>
    </source>
</evidence>
<comment type="catalytic activity">
    <reaction evidence="16">
        <text>an archaeal dolichyl phosphooligosaccharide + [protein]-L-asparagine = an archaeal dolichyl phosphate + a glycoprotein with the oligosaccharide chain attached by N-beta-D-glycosyl linkage to a protein L-asparagine.</text>
        <dbReference type="EC" id="2.4.99.21"/>
    </reaction>
</comment>
<feature type="transmembrane region" description="Helical" evidence="17">
    <location>
        <begin position="253"/>
        <end position="271"/>
    </location>
</feature>
<evidence type="ECO:0000256" key="6">
    <source>
        <dbReference type="ARBA" id="ARBA00012602"/>
    </source>
</evidence>
<comment type="similarity">
    <text evidence="5">Belongs to the STT3 family.</text>
</comment>
<reference evidence="19" key="1">
    <citation type="journal article" date="2020" name="mSystems">
        <title>Genome- and Community-Level Interaction Insights into Carbon Utilization and Element Cycling Functions of Hydrothermarchaeota in Hydrothermal Sediment.</title>
        <authorList>
            <person name="Zhou Z."/>
            <person name="Liu Y."/>
            <person name="Xu W."/>
            <person name="Pan J."/>
            <person name="Luo Z.H."/>
            <person name="Li M."/>
        </authorList>
    </citation>
    <scope>NUCLEOTIDE SEQUENCE [LARGE SCALE GENOMIC DNA]</scope>
    <source>
        <strain evidence="19">SpSt-125</strain>
    </source>
</reference>
<evidence type="ECO:0000256" key="2">
    <source>
        <dbReference type="ARBA" id="ARBA00001946"/>
    </source>
</evidence>
<evidence type="ECO:0000256" key="4">
    <source>
        <dbReference type="ARBA" id="ARBA00004922"/>
    </source>
</evidence>
<comment type="pathway">
    <text evidence="4">Protein modification; protein glycosylation.</text>
</comment>
<keyword evidence="7" id="KW-0328">Glycosyltransferase</keyword>
<evidence type="ECO:0000256" key="9">
    <source>
        <dbReference type="ARBA" id="ARBA00022692"/>
    </source>
</evidence>
<dbReference type="Pfam" id="PF21436">
    <property type="entry name" value="STT3-PglB_core"/>
    <property type="match status" value="1"/>
</dbReference>
<feature type="transmembrane region" description="Helical" evidence="17">
    <location>
        <begin position="470"/>
        <end position="488"/>
    </location>
</feature>
<comment type="cofactor">
    <cofactor evidence="2">
        <name>Mg(2+)</name>
        <dbReference type="ChEBI" id="CHEBI:18420"/>
    </cofactor>
</comment>
<keyword evidence="14" id="KW-0464">Manganese</keyword>
<evidence type="ECO:0000256" key="7">
    <source>
        <dbReference type="ARBA" id="ARBA00022676"/>
    </source>
</evidence>
<dbReference type="UniPathway" id="UPA00378"/>
<feature type="transmembrane region" description="Helical" evidence="17">
    <location>
        <begin position="407"/>
        <end position="424"/>
    </location>
</feature>
<evidence type="ECO:0000256" key="10">
    <source>
        <dbReference type="ARBA" id="ARBA00022723"/>
    </source>
</evidence>
<feature type="transmembrane region" description="Helical" evidence="17">
    <location>
        <begin position="14"/>
        <end position="33"/>
    </location>
</feature>
<evidence type="ECO:0000259" key="18">
    <source>
        <dbReference type="Pfam" id="PF21436"/>
    </source>
</evidence>
<keyword evidence="10" id="KW-0479">Metal-binding</keyword>
<evidence type="ECO:0000256" key="11">
    <source>
        <dbReference type="ARBA" id="ARBA00022842"/>
    </source>
</evidence>
<feature type="transmembrane region" description="Helical" evidence="17">
    <location>
        <begin position="310"/>
        <end position="329"/>
    </location>
</feature>
<feature type="domain" description="STT3/PglB/AglB core" evidence="18">
    <location>
        <begin position="528"/>
        <end position="580"/>
    </location>
</feature>
<keyword evidence="11" id="KW-0460">Magnesium</keyword>
<evidence type="ECO:0000256" key="13">
    <source>
        <dbReference type="ARBA" id="ARBA00023136"/>
    </source>
</evidence>
<evidence type="ECO:0000256" key="8">
    <source>
        <dbReference type="ARBA" id="ARBA00022679"/>
    </source>
</evidence>
<sequence length="807" mass="89933">MSMIGRIIDFWNRYSRIVTAIAIVLIALLAFWLRFQQYLNVVNIGIAAVYPEAKLDELDTFYNYWVVSYLDKNGLFSWPTLTSSNPVTCIFWYPSCRNLFTTDLQGHILTIYALYELFKPFGVSLYDLMALIPPVLGALGTIFIALLVNEITKSKIASIISSLTYALFFVSREAAGFTVKYSFGIFTAPLVIWLHVRALKTCKLRDFVLAGIALAYAASVWTGIGLSAIPVYISMVLLPLFKTSASVKELQNYLLGFFAEATIPFVAMYLMPTYHGGRFVLALAYYIALAFFAFSFVLHKLLGGRRATKIYTAVIVALIISAMTLVVLFDTVPGFYEEFSRVFPLAGKIMLGLGIRPPGVAATVAEYQALYELGSLPQEMILALLLLIFIIAPIAIYNALRFKDLTLVAVAVWIALTWYATYNLSYFVDYMKIAVATSIGLSLGVLLTYSTPRIARIGRITKVRYSFMQIVAALIAIAIATASIPIAYTQSNYYKSAYTMIARAEGFPAPTTVWLDTLRFIRNNTSRNSLIISWWDYGYWISVIGNRSTVADGATINSTRIHVLAEFLTSPYNKAIQLLRQFHVCDKSEVYILIFSPIDVYINKTAKSVYVGLNAPSDLSFGDMAKFISAIIYLGTGTNPMNIGTTTITSYAAPWSSIGGYDMLDSNKWIVVKRISVGGNTYTTGIGLNWNSSTVLNATMTRLYAWAVIQYLSKIYPSYNIKIVPWILGYEILQSTLGIAIDPAVMENIFDSSGLYATFKEVNQTMYSLAYAGVSQKQPIYSNPEVYRVVFIALLKLNENVYKSLCS</sequence>
<evidence type="ECO:0000313" key="19">
    <source>
        <dbReference type="EMBL" id="HEM67520.1"/>
    </source>
</evidence>
<dbReference type="Gene3D" id="3.40.50.12610">
    <property type="match status" value="1"/>
</dbReference>
<dbReference type="EC" id="2.4.99.21" evidence="6"/>
<protein>
    <recommendedName>
        <fullName evidence="6">dolichyl-phosphooligosaccharide-protein glycotransferase</fullName>
        <ecNumber evidence="6">2.4.99.21</ecNumber>
    </recommendedName>
    <alternativeName>
        <fullName evidence="15">Oligosaccharyl transferase</fullName>
    </alternativeName>
</protein>
<dbReference type="AlphaFoldDB" id="A0A7J2U3U8"/>
<dbReference type="PANTHER" id="PTHR13872:SF1">
    <property type="entry name" value="DOLICHYL-DIPHOSPHOOLIGOSACCHARIDE--PROTEIN GLYCOSYLTRANSFERASE SUBUNIT STT3B"/>
    <property type="match status" value="1"/>
</dbReference>
<comment type="subcellular location">
    <subcellularLocation>
        <location evidence="3">Endomembrane system</location>
        <topology evidence="3">Multi-pass membrane protein</topology>
    </subcellularLocation>
</comment>
<feature type="transmembrane region" description="Helical" evidence="17">
    <location>
        <begin position="208"/>
        <end position="241"/>
    </location>
</feature>
<dbReference type="EMBL" id="DSEU01000056">
    <property type="protein sequence ID" value="HEM67520.1"/>
    <property type="molecule type" value="Genomic_DNA"/>
</dbReference>
<dbReference type="GO" id="GO:0004576">
    <property type="term" value="F:oligosaccharyl transferase activity"/>
    <property type="evidence" value="ECO:0007669"/>
    <property type="project" value="InterPro"/>
</dbReference>
<comment type="cofactor">
    <cofactor evidence="1">
        <name>Mn(2+)</name>
        <dbReference type="ChEBI" id="CHEBI:29035"/>
    </cofactor>
</comment>
<evidence type="ECO:0000256" key="5">
    <source>
        <dbReference type="ARBA" id="ARBA00010810"/>
    </source>
</evidence>
<keyword evidence="8" id="KW-0808">Transferase</keyword>
<dbReference type="InterPro" id="IPR048999">
    <property type="entry name" value="STT3-PglB_core"/>
</dbReference>
<keyword evidence="13 17" id="KW-0472">Membrane</keyword>
<evidence type="ECO:0000256" key="14">
    <source>
        <dbReference type="ARBA" id="ARBA00023211"/>
    </source>
</evidence>
<keyword evidence="9 17" id="KW-0812">Transmembrane</keyword>
<evidence type="ECO:0000256" key="17">
    <source>
        <dbReference type="SAM" id="Phobius"/>
    </source>
</evidence>
<keyword evidence="12 17" id="KW-1133">Transmembrane helix</keyword>
<evidence type="ECO:0000256" key="3">
    <source>
        <dbReference type="ARBA" id="ARBA00004127"/>
    </source>
</evidence>
<feature type="transmembrane region" description="Helical" evidence="17">
    <location>
        <begin position="177"/>
        <end position="196"/>
    </location>
</feature>
<gene>
    <name evidence="19" type="ORF">ENO26_08185</name>
</gene>
<evidence type="ECO:0000256" key="12">
    <source>
        <dbReference type="ARBA" id="ARBA00022989"/>
    </source>
</evidence>
<feature type="transmembrane region" description="Helical" evidence="17">
    <location>
        <begin position="277"/>
        <end position="298"/>
    </location>
</feature>
<evidence type="ECO:0000256" key="1">
    <source>
        <dbReference type="ARBA" id="ARBA00001936"/>
    </source>
</evidence>
<organism evidence="19">
    <name type="scientific">Ignisphaera aggregans</name>
    <dbReference type="NCBI Taxonomy" id="334771"/>
    <lineage>
        <taxon>Archaea</taxon>
        <taxon>Thermoproteota</taxon>
        <taxon>Thermoprotei</taxon>
        <taxon>Desulfurococcales</taxon>
        <taxon>Desulfurococcaceae</taxon>
        <taxon>Ignisphaera</taxon>
    </lineage>
</organism>
<dbReference type="GO" id="GO:0012505">
    <property type="term" value="C:endomembrane system"/>
    <property type="evidence" value="ECO:0007669"/>
    <property type="project" value="UniProtKB-SubCell"/>
</dbReference>
<dbReference type="PANTHER" id="PTHR13872">
    <property type="entry name" value="DOLICHYL-DIPHOSPHOOLIGOSACCHARIDE--PROTEIN GLYCOSYLTRANSFERASE SUBUNIT"/>
    <property type="match status" value="1"/>
</dbReference>
<feature type="transmembrane region" description="Helical" evidence="17">
    <location>
        <begin position="380"/>
        <end position="400"/>
    </location>
</feature>
<feature type="transmembrane region" description="Helical" evidence="17">
    <location>
        <begin position="128"/>
        <end position="148"/>
    </location>
</feature>
<accession>A0A7J2U3U8</accession>
<proteinExistence type="inferred from homology"/>
<dbReference type="InterPro" id="IPR003674">
    <property type="entry name" value="Oligo_trans_STT3"/>
</dbReference>
<name>A0A7J2U3U8_9CREN</name>
<feature type="transmembrane region" description="Helical" evidence="17">
    <location>
        <begin position="430"/>
        <end position="449"/>
    </location>
</feature>